<dbReference type="OrthoDB" id="119583at2"/>
<dbReference type="AlphaFoldDB" id="A0A330LMR9"/>
<evidence type="ECO:0000313" key="2">
    <source>
        <dbReference type="EMBL" id="SQD77148.1"/>
    </source>
</evidence>
<dbReference type="KEGG" id="mya:MORIYA_0670"/>
<dbReference type="SUPFAM" id="SSF160719">
    <property type="entry name" value="gpW/gp25-like"/>
    <property type="match status" value="1"/>
</dbReference>
<dbReference type="Proteomes" id="UP000250163">
    <property type="component" value="Chromosome MORIYA"/>
</dbReference>
<reference evidence="3" key="1">
    <citation type="submission" date="2018-05" db="EMBL/GenBank/DDBJ databases">
        <authorList>
            <person name="Cea G.-C."/>
            <person name="William W."/>
        </authorList>
    </citation>
    <scope>NUCLEOTIDE SEQUENCE [LARGE SCALE GENOMIC DNA]</scope>
    <source>
        <strain evidence="3">DB21MT 5</strain>
    </source>
</reference>
<dbReference type="PANTHER" id="PTHR38595">
    <property type="entry name" value="CYTOPLASMIC PROTEIN-RELATED"/>
    <property type="match status" value="1"/>
</dbReference>
<protein>
    <recommendedName>
        <fullName evidence="1">IraD/Gp25-like domain-containing protein</fullName>
    </recommendedName>
</protein>
<organism evidence="2 3">
    <name type="scientific">Moritella yayanosii</name>
    <dbReference type="NCBI Taxonomy" id="69539"/>
    <lineage>
        <taxon>Bacteria</taxon>
        <taxon>Pseudomonadati</taxon>
        <taxon>Pseudomonadota</taxon>
        <taxon>Gammaproteobacteria</taxon>
        <taxon>Alteromonadales</taxon>
        <taxon>Moritellaceae</taxon>
        <taxon>Moritella</taxon>
    </lineage>
</organism>
<evidence type="ECO:0000313" key="3">
    <source>
        <dbReference type="Proteomes" id="UP000250163"/>
    </source>
</evidence>
<proteinExistence type="predicted"/>
<keyword evidence="3" id="KW-1185">Reference proteome</keyword>
<gene>
    <name evidence="2" type="ORF">MORIYA_0670</name>
</gene>
<dbReference type="Pfam" id="PF04965">
    <property type="entry name" value="GPW_gp25"/>
    <property type="match status" value="1"/>
</dbReference>
<dbReference type="InterPro" id="IPR053176">
    <property type="entry name" value="T6SS_TssE1-like"/>
</dbReference>
<evidence type="ECO:0000259" key="1">
    <source>
        <dbReference type="Pfam" id="PF04965"/>
    </source>
</evidence>
<feature type="domain" description="IraD/Gp25-like" evidence="1">
    <location>
        <begin position="38"/>
        <end position="138"/>
    </location>
</feature>
<dbReference type="NCBIfam" id="TIGR03357">
    <property type="entry name" value="VI_zyme"/>
    <property type="match status" value="1"/>
</dbReference>
<dbReference type="InterPro" id="IPR017737">
    <property type="entry name" value="TssE1-like"/>
</dbReference>
<dbReference type="RefSeq" id="WP_112712642.1">
    <property type="nucleotide sequence ID" value="NZ_LS483250.1"/>
</dbReference>
<name>A0A330LMR9_9GAMM</name>
<accession>A0A330LMR9</accession>
<dbReference type="InterPro" id="IPR007048">
    <property type="entry name" value="IraD/Gp25-like"/>
</dbReference>
<dbReference type="EMBL" id="LS483250">
    <property type="protein sequence ID" value="SQD77148.1"/>
    <property type="molecule type" value="Genomic_DNA"/>
</dbReference>
<dbReference type="PANTHER" id="PTHR38595:SF1">
    <property type="entry name" value="TYPE VI SECRETION SYSTEM COMPONENT TSSE1"/>
    <property type="match status" value="1"/>
</dbReference>
<sequence length="163" mass="18687">MAVNNKQLIEASLLDKLIDLEPNISNAQEKRTGITVRALRRAMKRDLENLLNSKIRWMNWSHYYRELDNSLFNYGLPDFSGVPVGTLDGRLALCAKVKDTILRFEPRIIEVNVEPIDVDDDIDRSLKLRIEALMHADPHPELISLESEIEPVYLGISVSDNLY</sequence>